<dbReference type="HOGENOM" id="CLU_1520267_0_0_1"/>
<evidence type="ECO:0000313" key="2">
    <source>
        <dbReference type="Proteomes" id="UP000007015"/>
    </source>
</evidence>
<dbReference type="InterPro" id="IPR011009">
    <property type="entry name" value="Kinase-like_dom_sf"/>
</dbReference>
<evidence type="ECO:0008006" key="3">
    <source>
        <dbReference type="Google" id="ProtNLM"/>
    </source>
</evidence>
<sequence>MARQMRLQQLKDIIGNFSKEQELCRGGFGVVYKGILKNGVSVAVKRIEVNPGIQDKQFKNEINLVVLNGVTVMQLSKEYARVRNKWSRMSKIMLQSSSLDADGCQQVDRCFKIGLNCVDLDPRRRPLASQIINMLPWECKKNEGMPSELVPKSSDGSCTSSAVTNHVTLVQVTHAHF</sequence>
<dbReference type="Proteomes" id="UP000007015">
    <property type="component" value="Chromosome 11"/>
</dbReference>
<keyword evidence="2" id="KW-1185">Reference proteome</keyword>
<dbReference type="Gene3D" id="3.30.200.20">
    <property type="entry name" value="Phosphorylase Kinase, domain 1"/>
    <property type="match status" value="1"/>
</dbReference>
<gene>
    <name evidence="1" type="ORF">OsI_35834</name>
</gene>
<dbReference type="Gramene" id="BGIOSGA034134-TA">
    <property type="protein sequence ID" value="BGIOSGA034134-PA"/>
    <property type="gene ID" value="BGIOSGA034134"/>
</dbReference>
<dbReference type="STRING" id="39946.A2ZDH3"/>
<proteinExistence type="predicted"/>
<reference evidence="1 2" key="1">
    <citation type="journal article" date="2005" name="PLoS Biol.">
        <title>The genomes of Oryza sativa: a history of duplications.</title>
        <authorList>
            <person name="Yu J."/>
            <person name="Wang J."/>
            <person name="Lin W."/>
            <person name="Li S."/>
            <person name="Li H."/>
            <person name="Zhou J."/>
            <person name="Ni P."/>
            <person name="Dong W."/>
            <person name="Hu S."/>
            <person name="Zeng C."/>
            <person name="Zhang J."/>
            <person name="Zhang Y."/>
            <person name="Li R."/>
            <person name="Xu Z."/>
            <person name="Li S."/>
            <person name="Li X."/>
            <person name="Zheng H."/>
            <person name="Cong L."/>
            <person name="Lin L."/>
            <person name="Yin J."/>
            <person name="Geng J."/>
            <person name="Li G."/>
            <person name="Shi J."/>
            <person name="Liu J."/>
            <person name="Lv H."/>
            <person name="Li J."/>
            <person name="Wang J."/>
            <person name="Deng Y."/>
            <person name="Ran L."/>
            <person name="Shi X."/>
            <person name="Wang X."/>
            <person name="Wu Q."/>
            <person name="Li C."/>
            <person name="Ren X."/>
            <person name="Wang J."/>
            <person name="Wang X."/>
            <person name="Li D."/>
            <person name="Liu D."/>
            <person name="Zhang X."/>
            <person name="Ji Z."/>
            <person name="Zhao W."/>
            <person name="Sun Y."/>
            <person name="Zhang Z."/>
            <person name="Bao J."/>
            <person name="Han Y."/>
            <person name="Dong L."/>
            <person name="Ji J."/>
            <person name="Chen P."/>
            <person name="Wu S."/>
            <person name="Liu J."/>
            <person name="Xiao Y."/>
            <person name="Bu D."/>
            <person name="Tan J."/>
            <person name="Yang L."/>
            <person name="Ye C."/>
            <person name="Zhang J."/>
            <person name="Xu J."/>
            <person name="Zhou Y."/>
            <person name="Yu Y."/>
            <person name="Zhang B."/>
            <person name="Zhuang S."/>
            <person name="Wei H."/>
            <person name="Liu B."/>
            <person name="Lei M."/>
            <person name="Yu H."/>
            <person name="Li Y."/>
            <person name="Xu H."/>
            <person name="Wei S."/>
            <person name="He X."/>
            <person name="Fang L."/>
            <person name="Zhang Z."/>
            <person name="Zhang Y."/>
            <person name="Huang X."/>
            <person name="Su Z."/>
            <person name="Tong W."/>
            <person name="Li J."/>
            <person name="Tong Z."/>
            <person name="Li S."/>
            <person name="Ye J."/>
            <person name="Wang L."/>
            <person name="Fang L."/>
            <person name="Lei T."/>
            <person name="Chen C."/>
            <person name="Chen H."/>
            <person name="Xu Z."/>
            <person name="Li H."/>
            <person name="Huang H."/>
            <person name="Zhang F."/>
            <person name="Xu H."/>
            <person name="Li N."/>
            <person name="Zhao C."/>
            <person name="Li S."/>
            <person name="Dong L."/>
            <person name="Huang Y."/>
            <person name="Li L."/>
            <person name="Xi Y."/>
            <person name="Qi Q."/>
            <person name="Li W."/>
            <person name="Zhang B."/>
            <person name="Hu W."/>
            <person name="Zhang Y."/>
            <person name="Tian X."/>
            <person name="Jiao Y."/>
            <person name="Liang X."/>
            <person name="Jin J."/>
            <person name="Gao L."/>
            <person name="Zheng W."/>
            <person name="Hao B."/>
            <person name="Liu S."/>
            <person name="Wang W."/>
            <person name="Yuan L."/>
            <person name="Cao M."/>
            <person name="McDermott J."/>
            <person name="Samudrala R."/>
            <person name="Wang J."/>
            <person name="Wong G.K."/>
            <person name="Yang H."/>
        </authorList>
    </citation>
    <scope>NUCLEOTIDE SEQUENCE [LARGE SCALE GENOMIC DNA]</scope>
    <source>
        <strain evidence="2">cv. 93-11</strain>
    </source>
</reference>
<dbReference type="EMBL" id="CM000136">
    <property type="protein sequence ID" value="EAY80657.1"/>
    <property type="molecule type" value="Genomic_DNA"/>
</dbReference>
<dbReference type="AlphaFoldDB" id="A2ZDH3"/>
<dbReference type="PANTHER" id="PTHR45707">
    <property type="entry name" value="C2 CALCIUM/LIPID-BINDING PLANT PHOSPHORIBOSYLTRANSFERASE FAMILY PROTEIN"/>
    <property type="match status" value="1"/>
</dbReference>
<protein>
    <recommendedName>
        <fullName evidence="3">Protein kinase domain-containing protein</fullName>
    </recommendedName>
</protein>
<name>A2ZDH3_ORYSI</name>
<dbReference type="SUPFAM" id="SSF56112">
    <property type="entry name" value="Protein kinase-like (PK-like)"/>
    <property type="match status" value="1"/>
</dbReference>
<accession>A2ZDH3</accession>
<organism evidence="1 2">
    <name type="scientific">Oryza sativa subsp. indica</name>
    <name type="common">Rice</name>
    <dbReference type="NCBI Taxonomy" id="39946"/>
    <lineage>
        <taxon>Eukaryota</taxon>
        <taxon>Viridiplantae</taxon>
        <taxon>Streptophyta</taxon>
        <taxon>Embryophyta</taxon>
        <taxon>Tracheophyta</taxon>
        <taxon>Spermatophyta</taxon>
        <taxon>Magnoliopsida</taxon>
        <taxon>Liliopsida</taxon>
        <taxon>Poales</taxon>
        <taxon>Poaceae</taxon>
        <taxon>BOP clade</taxon>
        <taxon>Oryzoideae</taxon>
        <taxon>Oryzeae</taxon>
        <taxon>Oryzinae</taxon>
        <taxon>Oryza</taxon>
        <taxon>Oryza sativa</taxon>
    </lineage>
</organism>
<evidence type="ECO:0000313" key="1">
    <source>
        <dbReference type="EMBL" id="EAY80657.1"/>
    </source>
</evidence>